<dbReference type="Pfam" id="PF21680">
    <property type="entry name" value="GIDA_C_1st"/>
    <property type="match status" value="1"/>
</dbReference>
<sequence>MFTSRAEYRLSLREDNADLRLTEQGRALGLVDDVRWEAFCRKRDAIAMEQERLKSTWVNPKITPAEDCVRVLGKAIEHEYNLFELLRRPEVSYAKLLTLPGAGEAQTDPLVVEQLEISAKYQGYIDRQAEEVAKSGSYENTALPTDLDYATVAGLSNEVKQKLAQHKPQTIGQASRIQGITPAAISLLLIHLKRHNLSQAA</sequence>
<dbReference type="InterPro" id="IPR026904">
    <property type="entry name" value="MnmG_C"/>
</dbReference>
<name>A0A645G9N5_9ZZZZ</name>
<dbReference type="PANTHER" id="PTHR11806">
    <property type="entry name" value="GLUCOSE INHIBITED DIVISION PROTEIN A"/>
    <property type="match status" value="1"/>
</dbReference>
<dbReference type="GO" id="GO:0002098">
    <property type="term" value="P:tRNA wobble uridine modification"/>
    <property type="evidence" value="ECO:0007669"/>
    <property type="project" value="TreeGrafter"/>
</dbReference>
<dbReference type="Gene3D" id="1.10.10.1800">
    <property type="entry name" value="tRNA uridine 5-carboxymethylaminomethyl modification enzyme MnmG/GidA"/>
    <property type="match status" value="1"/>
</dbReference>
<dbReference type="FunFam" id="1.10.10.1800:FF:000001">
    <property type="entry name" value="tRNA uridine 5-carboxymethylaminomethyl modification enzyme MnmG"/>
    <property type="match status" value="1"/>
</dbReference>
<dbReference type="GO" id="GO:0030488">
    <property type="term" value="P:tRNA methylation"/>
    <property type="evidence" value="ECO:0007669"/>
    <property type="project" value="TreeGrafter"/>
</dbReference>
<comment type="cofactor">
    <cofactor evidence="1">
        <name>FAD</name>
        <dbReference type="ChEBI" id="CHEBI:57692"/>
    </cofactor>
</comment>
<keyword evidence="4" id="KW-0285">Flavoprotein</keyword>
<dbReference type="FunFam" id="1.10.150.570:FF:000001">
    <property type="entry name" value="tRNA uridine 5-carboxymethylaminomethyl modification enzyme MnmG"/>
    <property type="match status" value="1"/>
</dbReference>
<proteinExistence type="inferred from homology"/>
<dbReference type="InterPro" id="IPR002218">
    <property type="entry name" value="MnmG-rel"/>
</dbReference>
<evidence type="ECO:0000259" key="7">
    <source>
        <dbReference type="SMART" id="SM01228"/>
    </source>
</evidence>
<evidence type="ECO:0000256" key="3">
    <source>
        <dbReference type="ARBA" id="ARBA00022490"/>
    </source>
</evidence>
<comment type="caution">
    <text evidence="8">The sequence shown here is derived from an EMBL/GenBank/DDBJ whole genome shotgun (WGS) entry which is preliminary data.</text>
</comment>
<keyword evidence="3" id="KW-0963">Cytoplasm</keyword>
<dbReference type="InterPro" id="IPR047001">
    <property type="entry name" value="MnmG_C_subdom"/>
</dbReference>
<evidence type="ECO:0000256" key="2">
    <source>
        <dbReference type="ARBA" id="ARBA00007653"/>
    </source>
</evidence>
<dbReference type="Pfam" id="PF13932">
    <property type="entry name" value="SAM_GIDA_C"/>
    <property type="match status" value="1"/>
</dbReference>
<gene>
    <name evidence="8" type="primary">mnmG_44</name>
    <name evidence="8" type="ORF">SDC9_171000</name>
</gene>
<dbReference type="GO" id="GO:0050660">
    <property type="term" value="F:flavin adenine dinucleotide binding"/>
    <property type="evidence" value="ECO:0007669"/>
    <property type="project" value="InterPro"/>
</dbReference>
<dbReference type="GO" id="GO:0005829">
    <property type="term" value="C:cytosol"/>
    <property type="evidence" value="ECO:0007669"/>
    <property type="project" value="TreeGrafter"/>
</dbReference>
<protein>
    <submittedName>
        <fullName evidence="8">tRNA uridine 5-carboxymethylaminomethyl modification enzyme MnmG</fullName>
    </submittedName>
</protein>
<evidence type="ECO:0000256" key="5">
    <source>
        <dbReference type="ARBA" id="ARBA00022827"/>
    </source>
</evidence>
<dbReference type="InterPro" id="IPR044920">
    <property type="entry name" value="MnmG_C_subdom_sf"/>
</dbReference>
<accession>A0A645G9N5</accession>
<dbReference type="SMART" id="SM01228">
    <property type="entry name" value="GIDA_assoc_3"/>
    <property type="match status" value="1"/>
</dbReference>
<reference evidence="8" key="1">
    <citation type="submission" date="2019-08" db="EMBL/GenBank/DDBJ databases">
        <authorList>
            <person name="Kucharzyk K."/>
            <person name="Murdoch R.W."/>
            <person name="Higgins S."/>
            <person name="Loffler F."/>
        </authorList>
    </citation>
    <scope>NUCLEOTIDE SEQUENCE</scope>
</reference>
<dbReference type="InterPro" id="IPR049312">
    <property type="entry name" value="GIDA_C_N"/>
</dbReference>
<feature type="domain" description="tRNA uridine 5-carboxymethylaminomethyl modification enzyme C-terminal subdomain" evidence="7">
    <location>
        <begin position="119"/>
        <end position="190"/>
    </location>
</feature>
<keyword evidence="5" id="KW-0274">FAD</keyword>
<dbReference type="Gene3D" id="1.10.150.570">
    <property type="entry name" value="GidA associated domain, C-terminal subdomain"/>
    <property type="match status" value="1"/>
</dbReference>
<comment type="similarity">
    <text evidence="2">Belongs to the MnmG family.</text>
</comment>
<evidence type="ECO:0000256" key="1">
    <source>
        <dbReference type="ARBA" id="ARBA00001974"/>
    </source>
</evidence>
<organism evidence="8">
    <name type="scientific">bioreactor metagenome</name>
    <dbReference type="NCBI Taxonomy" id="1076179"/>
    <lineage>
        <taxon>unclassified sequences</taxon>
        <taxon>metagenomes</taxon>
        <taxon>ecological metagenomes</taxon>
    </lineage>
</organism>
<dbReference type="InterPro" id="IPR036188">
    <property type="entry name" value="FAD/NAD-bd_sf"/>
</dbReference>
<evidence type="ECO:0000256" key="6">
    <source>
        <dbReference type="ARBA" id="ARBA00023027"/>
    </source>
</evidence>
<dbReference type="Gene3D" id="3.50.50.60">
    <property type="entry name" value="FAD/NAD(P)-binding domain"/>
    <property type="match status" value="1"/>
</dbReference>
<dbReference type="EMBL" id="VSSQ01072167">
    <property type="protein sequence ID" value="MPN23608.1"/>
    <property type="molecule type" value="Genomic_DNA"/>
</dbReference>
<evidence type="ECO:0000313" key="8">
    <source>
        <dbReference type="EMBL" id="MPN23608.1"/>
    </source>
</evidence>
<evidence type="ECO:0000256" key="4">
    <source>
        <dbReference type="ARBA" id="ARBA00022630"/>
    </source>
</evidence>
<dbReference type="AlphaFoldDB" id="A0A645G9N5"/>
<dbReference type="PANTHER" id="PTHR11806:SF0">
    <property type="entry name" value="PROTEIN MTO1 HOMOLOG, MITOCHONDRIAL"/>
    <property type="match status" value="1"/>
</dbReference>
<keyword evidence="6" id="KW-0520">NAD</keyword>